<dbReference type="RefSeq" id="WP_348387608.1">
    <property type="nucleotide sequence ID" value="NZ_CP134146.1"/>
</dbReference>
<evidence type="ECO:0000313" key="4">
    <source>
        <dbReference type="Proteomes" id="UP001248581"/>
    </source>
</evidence>
<feature type="transmembrane region" description="Helical" evidence="1">
    <location>
        <begin position="41"/>
        <end position="59"/>
    </location>
</feature>
<name>A0ABY9THY5_9GAMM</name>
<feature type="transmembrane region" description="Helical" evidence="1">
    <location>
        <begin position="143"/>
        <end position="163"/>
    </location>
</feature>
<dbReference type="InterPro" id="IPR002656">
    <property type="entry name" value="Acyl_transf_3_dom"/>
</dbReference>
<dbReference type="PANTHER" id="PTHR23028">
    <property type="entry name" value="ACETYLTRANSFERASE"/>
    <property type="match status" value="1"/>
</dbReference>
<accession>A0ABY9THY5</accession>
<keyword evidence="4" id="KW-1185">Reference proteome</keyword>
<evidence type="ECO:0000256" key="1">
    <source>
        <dbReference type="SAM" id="Phobius"/>
    </source>
</evidence>
<feature type="transmembrane region" description="Helical" evidence="1">
    <location>
        <begin position="314"/>
        <end position="333"/>
    </location>
</feature>
<dbReference type="GO" id="GO:0016746">
    <property type="term" value="F:acyltransferase activity"/>
    <property type="evidence" value="ECO:0007669"/>
    <property type="project" value="UniProtKB-KW"/>
</dbReference>
<feature type="transmembrane region" description="Helical" evidence="1">
    <location>
        <begin position="79"/>
        <end position="98"/>
    </location>
</feature>
<dbReference type="Proteomes" id="UP001248581">
    <property type="component" value="Chromosome"/>
</dbReference>
<evidence type="ECO:0000313" key="3">
    <source>
        <dbReference type="EMBL" id="WNC68452.1"/>
    </source>
</evidence>
<feature type="transmembrane region" description="Helical" evidence="1">
    <location>
        <begin position="7"/>
        <end position="26"/>
    </location>
</feature>
<keyword evidence="3" id="KW-0012">Acyltransferase</keyword>
<dbReference type="Pfam" id="PF01757">
    <property type="entry name" value="Acyl_transf_3"/>
    <property type="match status" value="1"/>
</dbReference>
<keyword evidence="1" id="KW-0472">Membrane</keyword>
<organism evidence="3 4">
    <name type="scientific">Thalassotalea nanhaiensis</name>
    <dbReference type="NCBI Taxonomy" id="3065648"/>
    <lineage>
        <taxon>Bacteria</taxon>
        <taxon>Pseudomonadati</taxon>
        <taxon>Pseudomonadota</taxon>
        <taxon>Gammaproteobacteria</taxon>
        <taxon>Alteromonadales</taxon>
        <taxon>Colwelliaceae</taxon>
        <taxon>Thalassotalea</taxon>
    </lineage>
</organism>
<feature type="transmembrane region" description="Helical" evidence="1">
    <location>
        <begin position="279"/>
        <end position="302"/>
    </location>
</feature>
<reference evidence="4" key="1">
    <citation type="submission" date="2023-09" db="EMBL/GenBank/DDBJ databases">
        <authorList>
            <person name="Li S."/>
            <person name="Li X."/>
            <person name="Zhang C."/>
            <person name="Zhao Z."/>
        </authorList>
    </citation>
    <scope>NUCLEOTIDE SEQUENCE [LARGE SCALE GENOMIC DNA]</scope>
    <source>
        <strain evidence="4">SQ345</strain>
    </source>
</reference>
<feature type="domain" description="Acyltransferase 3" evidence="2">
    <location>
        <begin position="7"/>
        <end position="329"/>
    </location>
</feature>
<protein>
    <submittedName>
        <fullName evidence="3">Acyltransferase</fullName>
        <ecNumber evidence="3">2.3.-.-</ecNumber>
    </submittedName>
</protein>
<sequence length="353" mass="41124">MSKSLSIYLDLIRFLAALVVFFSHLASQDISGGFLWQFKNYSQSAVMVFFVLSGFVISYVSENHEKGIRSYSLARISRLYSVIIPALVLTVICDYIGIKINPDFYYNASWPYPEGSQVAHYVLSFFLIQNVWDLNLNPGINGPFWSITFEWVYYIFFGVLFYLRSKVKWLVFLLITLLAGPTILALFPIWLLGGVLYRLQDKPLTNIPDWLLAIFSLISLVFLFCLSPTVRDMDFTLSFIERKSILGDYFDAIMFSLHLYLSKYLIVYCKHYLYKYKKLIRWLGSLTFALYLFHRPILQVLAAIYNGDKSEPTYIFSLIFFTFFIVCTIGRLCEKQKSRIKKLLKSKLVKGYL</sequence>
<dbReference type="EC" id="2.3.-.-" evidence="3"/>
<dbReference type="PANTHER" id="PTHR23028:SF134">
    <property type="entry name" value="PUTATIVE (AFU_ORTHOLOGUE AFUA_4G08520)-RELATED"/>
    <property type="match status" value="1"/>
</dbReference>
<proteinExistence type="predicted"/>
<feature type="transmembrane region" description="Helical" evidence="1">
    <location>
        <begin position="209"/>
        <end position="229"/>
    </location>
</feature>
<keyword evidence="3" id="KW-0808">Transferase</keyword>
<evidence type="ECO:0000259" key="2">
    <source>
        <dbReference type="Pfam" id="PF01757"/>
    </source>
</evidence>
<dbReference type="InterPro" id="IPR050879">
    <property type="entry name" value="Acyltransferase_3"/>
</dbReference>
<keyword evidence="1" id="KW-0812">Transmembrane</keyword>
<feature type="transmembrane region" description="Helical" evidence="1">
    <location>
        <begin position="169"/>
        <end position="197"/>
    </location>
</feature>
<gene>
    <name evidence="3" type="ORF">RI845_18275</name>
</gene>
<dbReference type="EMBL" id="CP134146">
    <property type="protein sequence ID" value="WNC68452.1"/>
    <property type="molecule type" value="Genomic_DNA"/>
</dbReference>
<keyword evidence="1" id="KW-1133">Transmembrane helix</keyword>